<name>A0A4C1W2X7_EUMVA</name>
<evidence type="ECO:0000313" key="1">
    <source>
        <dbReference type="EMBL" id="GBP44467.1"/>
    </source>
</evidence>
<organism evidence="1 2">
    <name type="scientific">Eumeta variegata</name>
    <name type="common">Bagworm moth</name>
    <name type="synonym">Eumeta japonica</name>
    <dbReference type="NCBI Taxonomy" id="151549"/>
    <lineage>
        <taxon>Eukaryota</taxon>
        <taxon>Metazoa</taxon>
        <taxon>Ecdysozoa</taxon>
        <taxon>Arthropoda</taxon>
        <taxon>Hexapoda</taxon>
        <taxon>Insecta</taxon>
        <taxon>Pterygota</taxon>
        <taxon>Neoptera</taxon>
        <taxon>Endopterygota</taxon>
        <taxon>Lepidoptera</taxon>
        <taxon>Glossata</taxon>
        <taxon>Ditrysia</taxon>
        <taxon>Tineoidea</taxon>
        <taxon>Psychidae</taxon>
        <taxon>Oiketicinae</taxon>
        <taxon>Eumeta</taxon>
    </lineage>
</organism>
<accession>A0A4C1W2X7</accession>
<proteinExistence type="predicted"/>
<protein>
    <submittedName>
        <fullName evidence="1">Uncharacterized protein</fullName>
    </submittedName>
</protein>
<sequence>MTDAPRRPAFAPRHTVVVAGSKTQFIHGGASNGAISIQCGRYLNAIGLAGGAGGGRRPRAIYAHVVMHILKYNGAETLMPASIACSATSYR</sequence>
<reference evidence="1 2" key="1">
    <citation type="journal article" date="2019" name="Commun. Biol.">
        <title>The bagworm genome reveals a unique fibroin gene that provides high tensile strength.</title>
        <authorList>
            <person name="Kono N."/>
            <person name="Nakamura H."/>
            <person name="Ohtoshi R."/>
            <person name="Tomita M."/>
            <person name="Numata K."/>
            <person name="Arakawa K."/>
        </authorList>
    </citation>
    <scope>NUCLEOTIDE SEQUENCE [LARGE SCALE GENOMIC DNA]</scope>
</reference>
<gene>
    <name evidence="1" type="ORF">EVAR_39475_1</name>
</gene>
<dbReference type="EMBL" id="BGZK01000453">
    <property type="protein sequence ID" value="GBP44467.1"/>
    <property type="molecule type" value="Genomic_DNA"/>
</dbReference>
<keyword evidence="2" id="KW-1185">Reference proteome</keyword>
<evidence type="ECO:0000313" key="2">
    <source>
        <dbReference type="Proteomes" id="UP000299102"/>
    </source>
</evidence>
<dbReference type="AlphaFoldDB" id="A0A4C1W2X7"/>
<dbReference type="Proteomes" id="UP000299102">
    <property type="component" value="Unassembled WGS sequence"/>
</dbReference>
<comment type="caution">
    <text evidence="1">The sequence shown here is derived from an EMBL/GenBank/DDBJ whole genome shotgun (WGS) entry which is preliminary data.</text>
</comment>